<evidence type="ECO:0000256" key="6">
    <source>
        <dbReference type="ARBA" id="ARBA00023002"/>
    </source>
</evidence>
<protein>
    <recommendedName>
        <fullName evidence="8">Methylenetetrahydrofolate reductase</fullName>
    </recommendedName>
</protein>
<dbReference type="PANTHER" id="PTHR45754">
    <property type="entry name" value="METHYLENETETRAHYDROFOLATE REDUCTASE"/>
    <property type="match status" value="1"/>
</dbReference>
<sequence length="289" mass="32368">MKIYELLNKKRTLSFEVFPPKRAYVGTKGVFATIDALKELSPDYISVTYGASGSNSRNAAEIAGYIKKSGIEPLAHLTGGPSSPEDIDRTAEEFLSLGVENVLALRGDKPVDYEAEYCKYFPHATDLMEYLKKYPFALAGAAYPEGHPECDTLYKDLAALKRKQDCGAKFFVTQLFYDNSYYYRLVNEAKKIGVTVPVIPGIMPLLKVQNIKRVKEMCGSAVPLEFRNMIEVYSERPAVMEEIGLNYAVYQIIDLIAKGAPGIHLYIMNNAGAAHAIYSRLERVFRELF</sequence>
<evidence type="ECO:0000256" key="3">
    <source>
        <dbReference type="ARBA" id="ARBA00006743"/>
    </source>
</evidence>
<dbReference type="InterPro" id="IPR029041">
    <property type="entry name" value="FAD-linked_oxidoreductase-like"/>
</dbReference>
<reference evidence="9" key="2">
    <citation type="submission" date="2021-04" db="EMBL/GenBank/DDBJ databases">
        <authorList>
            <person name="Gilroy R."/>
        </authorList>
    </citation>
    <scope>NUCLEOTIDE SEQUENCE</scope>
    <source>
        <strain evidence="9">CHK156-179</strain>
    </source>
</reference>
<gene>
    <name evidence="9" type="ORF">H9797_04455</name>
</gene>
<organism evidence="9 10">
    <name type="scientific">Candidatus Gallimonas gallistercoris</name>
    <dbReference type="NCBI Taxonomy" id="2838602"/>
    <lineage>
        <taxon>Bacteria</taxon>
        <taxon>Bacillati</taxon>
        <taxon>Bacillota</taxon>
        <taxon>Clostridia</taxon>
        <taxon>Candidatus Gallimonas</taxon>
    </lineage>
</organism>
<dbReference type="Pfam" id="PF02219">
    <property type="entry name" value="MTHFR"/>
    <property type="match status" value="1"/>
</dbReference>
<keyword evidence="4 8" id="KW-0285">Flavoprotein</keyword>
<dbReference type="SUPFAM" id="SSF51730">
    <property type="entry name" value="FAD-linked oxidoreductase"/>
    <property type="match status" value="1"/>
</dbReference>
<evidence type="ECO:0000256" key="2">
    <source>
        <dbReference type="ARBA" id="ARBA00004777"/>
    </source>
</evidence>
<accession>A0A9D2H3E4</accession>
<evidence type="ECO:0000256" key="5">
    <source>
        <dbReference type="ARBA" id="ARBA00022827"/>
    </source>
</evidence>
<dbReference type="InterPro" id="IPR003171">
    <property type="entry name" value="Mehydrof_redctse-like"/>
</dbReference>
<evidence type="ECO:0000313" key="9">
    <source>
        <dbReference type="EMBL" id="HJA02615.1"/>
    </source>
</evidence>
<dbReference type="GO" id="GO:0009086">
    <property type="term" value="P:methionine biosynthetic process"/>
    <property type="evidence" value="ECO:0007669"/>
    <property type="project" value="TreeGrafter"/>
</dbReference>
<comment type="catalytic activity">
    <reaction evidence="7">
        <text>(6S)-5-methyl-5,6,7,8-tetrahydrofolate + NAD(+) = (6R)-5,10-methylene-5,6,7,8-tetrahydrofolate + NADH + H(+)</text>
        <dbReference type="Rhea" id="RHEA:19821"/>
        <dbReference type="ChEBI" id="CHEBI:15378"/>
        <dbReference type="ChEBI" id="CHEBI:15636"/>
        <dbReference type="ChEBI" id="CHEBI:18608"/>
        <dbReference type="ChEBI" id="CHEBI:57540"/>
        <dbReference type="ChEBI" id="CHEBI:57945"/>
        <dbReference type="EC" id="1.5.1.54"/>
    </reaction>
    <physiologicalReaction direction="right-to-left" evidence="7">
        <dbReference type="Rhea" id="RHEA:19823"/>
    </physiologicalReaction>
</comment>
<dbReference type="Proteomes" id="UP000824221">
    <property type="component" value="Unassembled WGS sequence"/>
</dbReference>
<comment type="pathway">
    <text evidence="2 8">One-carbon metabolism; tetrahydrofolate interconversion.</text>
</comment>
<evidence type="ECO:0000256" key="1">
    <source>
        <dbReference type="ARBA" id="ARBA00001974"/>
    </source>
</evidence>
<dbReference type="GO" id="GO:0035999">
    <property type="term" value="P:tetrahydrofolate interconversion"/>
    <property type="evidence" value="ECO:0007669"/>
    <property type="project" value="TreeGrafter"/>
</dbReference>
<dbReference type="CDD" id="cd00537">
    <property type="entry name" value="MTHFR"/>
    <property type="match status" value="1"/>
</dbReference>
<comment type="caution">
    <text evidence="9">The sequence shown here is derived from an EMBL/GenBank/DDBJ whole genome shotgun (WGS) entry which is preliminary data.</text>
</comment>
<proteinExistence type="inferred from homology"/>
<name>A0A9D2H3E4_9FIRM</name>
<keyword evidence="6 8" id="KW-0560">Oxidoreductase</keyword>
<evidence type="ECO:0000256" key="7">
    <source>
        <dbReference type="ARBA" id="ARBA00048628"/>
    </source>
</evidence>
<dbReference type="AlphaFoldDB" id="A0A9D2H3E4"/>
<evidence type="ECO:0000313" key="10">
    <source>
        <dbReference type="Proteomes" id="UP000824221"/>
    </source>
</evidence>
<dbReference type="Gene3D" id="3.20.20.220">
    <property type="match status" value="1"/>
</dbReference>
<dbReference type="GO" id="GO:0071949">
    <property type="term" value="F:FAD binding"/>
    <property type="evidence" value="ECO:0007669"/>
    <property type="project" value="TreeGrafter"/>
</dbReference>
<dbReference type="EMBL" id="DXAJ01000065">
    <property type="protein sequence ID" value="HJA02615.1"/>
    <property type="molecule type" value="Genomic_DNA"/>
</dbReference>
<dbReference type="GO" id="GO:0005829">
    <property type="term" value="C:cytosol"/>
    <property type="evidence" value="ECO:0007669"/>
    <property type="project" value="TreeGrafter"/>
</dbReference>
<evidence type="ECO:0000256" key="4">
    <source>
        <dbReference type="ARBA" id="ARBA00022630"/>
    </source>
</evidence>
<comment type="cofactor">
    <cofactor evidence="1 8">
        <name>FAD</name>
        <dbReference type="ChEBI" id="CHEBI:57692"/>
    </cofactor>
</comment>
<evidence type="ECO:0000256" key="8">
    <source>
        <dbReference type="RuleBase" id="RU003862"/>
    </source>
</evidence>
<keyword evidence="5 8" id="KW-0274">FAD</keyword>
<reference evidence="9" key="1">
    <citation type="journal article" date="2021" name="PeerJ">
        <title>Extensive microbial diversity within the chicken gut microbiome revealed by metagenomics and culture.</title>
        <authorList>
            <person name="Gilroy R."/>
            <person name="Ravi A."/>
            <person name="Getino M."/>
            <person name="Pursley I."/>
            <person name="Horton D.L."/>
            <person name="Alikhan N.F."/>
            <person name="Baker D."/>
            <person name="Gharbi K."/>
            <person name="Hall N."/>
            <person name="Watson M."/>
            <person name="Adriaenssens E.M."/>
            <person name="Foster-Nyarko E."/>
            <person name="Jarju S."/>
            <person name="Secka A."/>
            <person name="Antonio M."/>
            <person name="Oren A."/>
            <person name="Chaudhuri R.R."/>
            <person name="La Ragione R."/>
            <person name="Hildebrand F."/>
            <person name="Pallen M.J."/>
        </authorList>
    </citation>
    <scope>NUCLEOTIDE SEQUENCE</scope>
    <source>
        <strain evidence="9">CHK156-179</strain>
    </source>
</reference>
<comment type="similarity">
    <text evidence="3 8">Belongs to the methylenetetrahydrofolate reductase family.</text>
</comment>
<dbReference type="PANTHER" id="PTHR45754:SF3">
    <property type="entry name" value="METHYLENETETRAHYDROFOLATE REDUCTASE (NADPH)"/>
    <property type="match status" value="1"/>
</dbReference>
<dbReference type="GO" id="GO:0106312">
    <property type="term" value="F:methylenetetrahydrofolate reductase (NADH) activity"/>
    <property type="evidence" value="ECO:0007669"/>
    <property type="project" value="UniProtKB-EC"/>
</dbReference>